<proteinExistence type="predicted"/>
<dbReference type="EMBL" id="CP076135">
    <property type="protein sequence ID" value="QWG17851.1"/>
    <property type="molecule type" value="Genomic_DNA"/>
</dbReference>
<gene>
    <name evidence="1" type="ORF">KMZ68_23340</name>
</gene>
<sequence length="348" mass="39720">MAVAFGVTTMGMAIKMRTVRPTVALKRPAPFGAGRVWKAIDCKWREFSGGREHIIPLATGMEVPAKPESVKYFYAMQKQVESVAKYYAMTGQTLSQFYVYKGEVAIGDGFFHRDVTLDDVPYFFTKLKAQGLDGYLHCDFYSEEDHKWNIPNLMSGLLLHFDTEDARLIPAVAQSFDLNFRHWERDVDGSLIGNPMRQYLSLRLGETMPQHFATMFYAKRAMYAKVLATGFRPEVFRIYNVRNKMKEPTPIWEIRSDNRYWIVGEIVDGEDGVGGYYTEADGVFDYTPSATTLAHLACRLAAQGRWMALVPHERDNVSPDTLRLISSRTDDFEISGWEVWINPTIAAR</sequence>
<accession>A0A975RSL1</accession>
<name>A0A975RSL1_9BRAD</name>
<dbReference type="AlphaFoldDB" id="A0A975RSL1"/>
<dbReference type="Proteomes" id="UP000680805">
    <property type="component" value="Chromosome"/>
</dbReference>
<protein>
    <submittedName>
        <fullName evidence="1">Uncharacterized protein</fullName>
    </submittedName>
</protein>
<organism evidence="1 2">
    <name type="scientific">Bradyrhizobium sediminis</name>
    <dbReference type="NCBI Taxonomy" id="2840469"/>
    <lineage>
        <taxon>Bacteria</taxon>
        <taxon>Pseudomonadati</taxon>
        <taxon>Pseudomonadota</taxon>
        <taxon>Alphaproteobacteria</taxon>
        <taxon>Hyphomicrobiales</taxon>
        <taxon>Nitrobacteraceae</taxon>
        <taxon>Bradyrhizobium</taxon>
    </lineage>
</organism>
<dbReference type="KEGG" id="bsei:KMZ68_23340"/>
<dbReference type="RefSeq" id="WP_215613474.1">
    <property type="nucleotide sequence ID" value="NZ_CP076135.1"/>
</dbReference>
<evidence type="ECO:0000313" key="2">
    <source>
        <dbReference type="Proteomes" id="UP000680805"/>
    </source>
</evidence>
<evidence type="ECO:0000313" key="1">
    <source>
        <dbReference type="EMBL" id="QWG17851.1"/>
    </source>
</evidence>
<reference evidence="1" key="1">
    <citation type="submission" date="2021-06" db="EMBL/GenBank/DDBJ databases">
        <title>Bradyrhizobium sp. S2-11-2 Genome sequencing.</title>
        <authorList>
            <person name="Jin L."/>
        </authorList>
    </citation>
    <scope>NUCLEOTIDE SEQUENCE</scope>
    <source>
        <strain evidence="1">S2-11-2</strain>
    </source>
</reference>